<dbReference type="AlphaFoldDB" id="A0A3S3QU25"/>
<dbReference type="Proteomes" id="UP000287853">
    <property type="component" value="Unassembled WGS sequence"/>
</dbReference>
<comment type="caution">
    <text evidence="1">The sequence shown here is derived from an EMBL/GenBank/DDBJ whole genome shotgun (WGS) entry which is preliminary data.</text>
</comment>
<evidence type="ECO:0000313" key="2">
    <source>
        <dbReference type="Proteomes" id="UP000287853"/>
    </source>
</evidence>
<dbReference type="EMBL" id="MTKO01000027">
    <property type="protein sequence ID" value="RWX47763.1"/>
    <property type="molecule type" value="Genomic_DNA"/>
</dbReference>
<accession>A0A3S3QU25</accession>
<protein>
    <submittedName>
        <fullName evidence="1">Uncharacterized protein</fullName>
    </submittedName>
</protein>
<evidence type="ECO:0000313" key="1">
    <source>
        <dbReference type="EMBL" id="RWX47763.1"/>
    </source>
</evidence>
<proteinExistence type="predicted"/>
<reference evidence="1 2" key="1">
    <citation type="submission" date="2017-01" db="EMBL/GenBank/DDBJ databases">
        <title>The cable genome- insights into the physiology and evolution of filamentous bacteria capable of sulfide oxidation via long distance electron transfer.</title>
        <authorList>
            <person name="Schreiber L."/>
            <person name="Bjerg J.T."/>
            <person name="Boggild A."/>
            <person name="Van De Vossenberg J."/>
            <person name="Meysman F."/>
            <person name="Nielsen L.P."/>
            <person name="Schramm A."/>
            <person name="Kjeldsen K.U."/>
        </authorList>
    </citation>
    <scope>NUCLEOTIDE SEQUENCE [LARGE SCALE GENOMIC DNA]</scope>
    <source>
        <strain evidence="1">MCF</strain>
    </source>
</reference>
<sequence length="95" mass="10434">MSADKTILRSASSDMRSMSRYAFDRLVPPQNTKVAPGMGRLNNARSAVVRCSSFSRRPGVISGYRGSYSATRASISSFCSEESDLMPTQTSRFCH</sequence>
<gene>
    <name evidence="1" type="ORF">H206_05651</name>
</gene>
<name>A0A3S3QU25_9BACT</name>
<keyword evidence="2" id="KW-1185">Reference proteome</keyword>
<organism evidence="1 2">
    <name type="scientific">Candidatus Electrothrix aarhusensis</name>
    <dbReference type="NCBI Taxonomy" id="1859131"/>
    <lineage>
        <taxon>Bacteria</taxon>
        <taxon>Pseudomonadati</taxon>
        <taxon>Thermodesulfobacteriota</taxon>
        <taxon>Desulfobulbia</taxon>
        <taxon>Desulfobulbales</taxon>
        <taxon>Desulfobulbaceae</taxon>
        <taxon>Candidatus Electrothrix</taxon>
    </lineage>
</organism>